<organism evidence="1 2">
    <name type="scientific">Hyalella azteca</name>
    <name type="common">Amphipod</name>
    <dbReference type="NCBI Taxonomy" id="294128"/>
    <lineage>
        <taxon>Eukaryota</taxon>
        <taxon>Metazoa</taxon>
        <taxon>Ecdysozoa</taxon>
        <taxon>Arthropoda</taxon>
        <taxon>Crustacea</taxon>
        <taxon>Multicrustacea</taxon>
        <taxon>Malacostraca</taxon>
        <taxon>Eumalacostraca</taxon>
        <taxon>Peracarida</taxon>
        <taxon>Amphipoda</taxon>
        <taxon>Senticaudata</taxon>
        <taxon>Talitrida</taxon>
        <taxon>Talitroidea</taxon>
        <taxon>Hyalellidae</taxon>
        <taxon>Hyalella</taxon>
    </lineage>
</organism>
<protein>
    <submittedName>
        <fullName evidence="2">Uncharacterized protein LOC108680412</fullName>
    </submittedName>
</protein>
<keyword evidence="1" id="KW-1185">Reference proteome</keyword>
<accession>A0A8B7PFD5</accession>
<dbReference type="AlphaFoldDB" id="A0A8B7PFD5"/>
<evidence type="ECO:0000313" key="1">
    <source>
        <dbReference type="Proteomes" id="UP000694843"/>
    </source>
</evidence>
<name>A0A8B7PFD5_HYAAZ</name>
<dbReference type="RefSeq" id="XP_018024710.1">
    <property type="nucleotide sequence ID" value="XM_018169221.2"/>
</dbReference>
<proteinExistence type="predicted"/>
<dbReference type="KEGG" id="hazt:108680412"/>
<gene>
    <name evidence="2" type="primary">LOC108680412</name>
</gene>
<reference evidence="2" key="1">
    <citation type="submission" date="2025-08" db="UniProtKB">
        <authorList>
            <consortium name="RefSeq"/>
        </authorList>
    </citation>
    <scope>IDENTIFICATION</scope>
    <source>
        <tissue evidence="2">Whole organism</tissue>
    </source>
</reference>
<sequence length="538" mass="59694">MRSSPELVKMLFDTNYQTVEHLKRPRYEYFYKITRSIHFDGFEEVTRKEMLVAYPPSDRHTRLRQKVLWFAPSQPSSKHNSHGNVSFTIKWQTVLKKLGPNLYLFGQTMHKDRSFTRVLLTKINYDGLLTKLDLYSGGSPMIKLRSGYCHASHCMNKGQWGFHQLHIAIEVTDADARWLYLNCKKGANNHSKANTCSRDERNRRDGQSTRYHLNKCYKFNTYKNCKCPYQWTKAKCEGIINIVSKTDVAKSPRFVRRVVSNSRRKSQVCKPSVSAYAAESTPCSKEEILETDSDSDWDLFQTTEITSSVIQAAAIPSQTKITSSGSASDQLQSALTSPIIEADPISSSVPLQTTIKSPVLEADRVSASDLLPTPITSSVIPAESCSSTDLLQTTSTITSLVLAADSGVSSDLLPTTITPPVLAAESGSPSDLLQTTITSPVLATDSGSPSDLLQTTITCPVLAADSGSASDLLPTTITSLLRKAQQHSQRVFEDWNFNVFHSNTLETSVPKASWTAMYCREILLVLSLLVALICVILN</sequence>
<dbReference type="Proteomes" id="UP000694843">
    <property type="component" value="Unplaced"/>
</dbReference>
<evidence type="ECO:0000313" key="2">
    <source>
        <dbReference type="RefSeq" id="XP_018024710.1"/>
    </source>
</evidence>
<dbReference type="GeneID" id="108680412"/>
<dbReference type="OrthoDB" id="6361021at2759"/>